<sequence>FHPGNNVGIGKDDTLFALVDGVVKFERLGKDKKQVSVYQAQ</sequence>
<evidence type="ECO:0000313" key="6">
    <source>
        <dbReference type="EMBL" id="HIX06895.1"/>
    </source>
</evidence>
<dbReference type="GO" id="GO:0003735">
    <property type="term" value="F:structural constituent of ribosome"/>
    <property type="evidence" value="ECO:0007669"/>
    <property type="project" value="InterPro"/>
</dbReference>
<dbReference type="Gene3D" id="2.40.50.100">
    <property type="match status" value="1"/>
</dbReference>
<accession>A0A9D2AFE9</accession>
<comment type="caution">
    <text evidence="6">The sequence shown here is derived from an EMBL/GenBank/DDBJ whole genome shotgun (WGS) entry which is preliminary data.</text>
</comment>
<dbReference type="PANTHER" id="PTHR15893:SF0">
    <property type="entry name" value="LARGE RIBOSOMAL SUBUNIT PROTEIN BL27M"/>
    <property type="match status" value="1"/>
</dbReference>
<evidence type="ECO:0000256" key="5">
    <source>
        <dbReference type="ARBA" id="ARBA00035477"/>
    </source>
</evidence>
<dbReference type="Proteomes" id="UP000824204">
    <property type="component" value="Unassembled WGS sequence"/>
</dbReference>
<keyword evidence="2 6" id="KW-0689">Ribosomal protein</keyword>
<comment type="similarity">
    <text evidence="1">Belongs to the bacterial ribosomal protein bL27 family.</text>
</comment>
<dbReference type="GO" id="GO:0006412">
    <property type="term" value="P:translation"/>
    <property type="evidence" value="ECO:0007669"/>
    <property type="project" value="InterPro"/>
</dbReference>
<evidence type="ECO:0000256" key="1">
    <source>
        <dbReference type="ARBA" id="ARBA00010797"/>
    </source>
</evidence>
<dbReference type="SUPFAM" id="SSF110324">
    <property type="entry name" value="Ribosomal L27 protein-like"/>
    <property type="match status" value="1"/>
</dbReference>
<dbReference type="PANTHER" id="PTHR15893">
    <property type="entry name" value="RIBOSOMAL PROTEIN L27"/>
    <property type="match status" value="1"/>
</dbReference>
<keyword evidence="3" id="KW-0687">Ribonucleoprotein</keyword>
<dbReference type="GO" id="GO:0022625">
    <property type="term" value="C:cytosolic large ribosomal subunit"/>
    <property type="evidence" value="ECO:0007669"/>
    <property type="project" value="TreeGrafter"/>
</dbReference>
<dbReference type="EMBL" id="DXFX01000005">
    <property type="protein sequence ID" value="HIX06895.1"/>
    <property type="molecule type" value="Genomic_DNA"/>
</dbReference>
<reference evidence="6" key="2">
    <citation type="submission" date="2021-04" db="EMBL/GenBank/DDBJ databases">
        <authorList>
            <person name="Gilroy R."/>
        </authorList>
    </citation>
    <scope>NUCLEOTIDE SEQUENCE</scope>
    <source>
        <strain evidence="6">811</strain>
    </source>
</reference>
<name>A0A9D2AFE9_9FIRM</name>
<dbReference type="Pfam" id="PF01016">
    <property type="entry name" value="Ribosomal_L27"/>
    <property type="match status" value="1"/>
</dbReference>
<evidence type="ECO:0000313" key="7">
    <source>
        <dbReference type="Proteomes" id="UP000824204"/>
    </source>
</evidence>
<evidence type="ECO:0000256" key="4">
    <source>
        <dbReference type="ARBA" id="ARBA00035175"/>
    </source>
</evidence>
<dbReference type="InterPro" id="IPR001684">
    <property type="entry name" value="Ribosomal_bL27"/>
</dbReference>
<protein>
    <recommendedName>
        <fullName evidence="4">Large ribosomal subunit protein bL27</fullName>
    </recommendedName>
    <alternativeName>
        <fullName evidence="5">50S ribosomal protein L27</fullName>
    </alternativeName>
</protein>
<evidence type="ECO:0000256" key="2">
    <source>
        <dbReference type="ARBA" id="ARBA00022980"/>
    </source>
</evidence>
<gene>
    <name evidence="6" type="ORF">H9741_00300</name>
</gene>
<feature type="non-terminal residue" evidence="6">
    <location>
        <position position="1"/>
    </location>
</feature>
<evidence type="ECO:0000256" key="3">
    <source>
        <dbReference type="ARBA" id="ARBA00023274"/>
    </source>
</evidence>
<reference evidence="6" key="1">
    <citation type="journal article" date="2021" name="PeerJ">
        <title>Extensive microbial diversity within the chicken gut microbiome revealed by metagenomics and culture.</title>
        <authorList>
            <person name="Gilroy R."/>
            <person name="Ravi A."/>
            <person name="Getino M."/>
            <person name="Pursley I."/>
            <person name="Horton D.L."/>
            <person name="Alikhan N.F."/>
            <person name="Baker D."/>
            <person name="Gharbi K."/>
            <person name="Hall N."/>
            <person name="Watson M."/>
            <person name="Adriaenssens E.M."/>
            <person name="Foster-Nyarko E."/>
            <person name="Jarju S."/>
            <person name="Secka A."/>
            <person name="Antonio M."/>
            <person name="Oren A."/>
            <person name="Chaudhuri R.R."/>
            <person name="La Ragione R."/>
            <person name="Hildebrand F."/>
            <person name="Pallen M.J."/>
        </authorList>
    </citation>
    <scope>NUCLEOTIDE SEQUENCE</scope>
    <source>
        <strain evidence="6">811</strain>
    </source>
</reference>
<organism evidence="6 7">
    <name type="scientific">Candidatus Borkfalkia faecipullorum</name>
    <dbReference type="NCBI Taxonomy" id="2838510"/>
    <lineage>
        <taxon>Bacteria</taxon>
        <taxon>Bacillati</taxon>
        <taxon>Bacillota</taxon>
        <taxon>Clostridia</taxon>
        <taxon>Christensenellales</taxon>
        <taxon>Christensenellaceae</taxon>
        <taxon>Candidatus Borkfalkia</taxon>
    </lineage>
</organism>
<dbReference type="AlphaFoldDB" id="A0A9D2AFE9"/>
<proteinExistence type="inferred from homology"/>